<comment type="caution">
    <text evidence="4">The sequence shown here is derived from an EMBL/GenBank/DDBJ whole genome shotgun (WGS) entry which is preliminary data.</text>
</comment>
<dbReference type="EMBL" id="VLTO01000016">
    <property type="protein sequence ID" value="KAA0175174.1"/>
    <property type="molecule type" value="Genomic_DNA"/>
</dbReference>
<dbReference type="EMBL" id="VLTL01000222">
    <property type="protein sequence ID" value="KAA0151070.1"/>
    <property type="molecule type" value="Genomic_DNA"/>
</dbReference>
<dbReference type="EMBL" id="VLTN01000039">
    <property type="protein sequence ID" value="KAA0149806.1"/>
    <property type="molecule type" value="Genomic_DNA"/>
</dbReference>
<proteinExistence type="predicted"/>
<dbReference type="AlphaFoldDB" id="A0A5A8DB01"/>
<evidence type="ECO:0000313" key="9">
    <source>
        <dbReference type="Proteomes" id="UP000325113"/>
    </source>
</evidence>
<accession>A0A5A8DB01</accession>
<dbReference type="EMBL" id="VLTM01000035">
    <property type="protein sequence ID" value="KAA0161460.1"/>
    <property type="molecule type" value="Genomic_DNA"/>
</dbReference>
<sequence length="147" mass="15316">MASSAQAPDVFAQFGAADSMSPAGDVDHGSRDSAGSPDLDSCGPSFREIEATVATGTLDAVKLAFRSVDGAVTDTMLKAALDRDDEAVLKFVTGLAERGHLIRTMPVARTHRRNTSTPSPAKQALWNTVAAGGTLSLREMALAILES</sequence>
<keyword evidence="7" id="KW-1185">Reference proteome</keyword>
<evidence type="ECO:0000256" key="1">
    <source>
        <dbReference type="SAM" id="MobiDB-lite"/>
    </source>
</evidence>
<organism evidence="4 9">
    <name type="scientific">Cafeteria roenbergensis</name>
    <name type="common">Marine flagellate</name>
    <dbReference type="NCBI Taxonomy" id="33653"/>
    <lineage>
        <taxon>Eukaryota</taxon>
        <taxon>Sar</taxon>
        <taxon>Stramenopiles</taxon>
        <taxon>Bigyra</taxon>
        <taxon>Opalozoa</taxon>
        <taxon>Bicosoecida</taxon>
        <taxon>Cafeteriaceae</taxon>
        <taxon>Cafeteria</taxon>
    </lineage>
</organism>
<dbReference type="Proteomes" id="UP000322899">
    <property type="component" value="Unassembled WGS sequence"/>
</dbReference>
<evidence type="ECO:0000313" key="4">
    <source>
        <dbReference type="EMBL" id="KAA0161460.1"/>
    </source>
</evidence>
<evidence type="ECO:0000313" key="7">
    <source>
        <dbReference type="Proteomes" id="UP000323011"/>
    </source>
</evidence>
<gene>
    <name evidence="5" type="ORF">FNF27_03471</name>
    <name evidence="3" type="ORF">FNF28_07179</name>
    <name evidence="2" type="ORF">FNF29_05632</name>
    <name evidence="4" type="ORF">FNF31_03743</name>
</gene>
<evidence type="ECO:0000313" key="8">
    <source>
        <dbReference type="Proteomes" id="UP000324907"/>
    </source>
</evidence>
<evidence type="ECO:0000313" key="5">
    <source>
        <dbReference type="EMBL" id="KAA0175174.1"/>
    </source>
</evidence>
<evidence type="ECO:0000313" key="3">
    <source>
        <dbReference type="EMBL" id="KAA0151070.1"/>
    </source>
</evidence>
<dbReference type="Proteomes" id="UP000325113">
    <property type="component" value="Unassembled WGS sequence"/>
</dbReference>
<dbReference type="Proteomes" id="UP000324907">
    <property type="component" value="Unassembled WGS sequence"/>
</dbReference>
<reference evidence="6 7" key="1">
    <citation type="submission" date="2019-07" db="EMBL/GenBank/DDBJ databases">
        <title>Genomes of Cafeteria roenbergensis.</title>
        <authorList>
            <person name="Fischer M.G."/>
            <person name="Hackl T."/>
            <person name="Roman M."/>
        </authorList>
    </citation>
    <scope>NUCLEOTIDE SEQUENCE [LARGE SCALE GENOMIC DNA]</scope>
    <source>
        <strain evidence="2 7">BVI</strain>
        <strain evidence="4 9">Cflag</strain>
        <strain evidence="5 6">E4-10P</strain>
        <strain evidence="3 8">RCC970-E3</strain>
    </source>
</reference>
<feature type="region of interest" description="Disordered" evidence="1">
    <location>
        <begin position="18"/>
        <end position="42"/>
    </location>
</feature>
<evidence type="ECO:0000313" key="2">
    <source>
        <dbReference type="EMBL" id="KAA0149806.1"/>
    </source>
</evidence>
<evidence type="ECO:0000313" key="6">
    <source>
        <dbReference type="Proteomes" id="UP000322899"/>
    </source>
</evidence>
<dbReference type="Proteomes" id="UP000323011">
    <property type="component" value="Unassembled WGS sequence"/>
</dbReference>
<name>A0A5A8DB01_CAFRO</name>
<protein>
    <submittedName>
        <fullName evidence="4">Uncharacterized protein</fullName>
    </submittedName>
</protein>